<dbReference type="Pfam" id="PF00059">
    <property type="entry name" value="Lectin_C"/>
    <property type="match status" value="1"/>
</dbReference>
<feature type="transmembrane region" description="Helical" evidence="6">
    <location>
        <begin position="129"/>
        <end position="148"/>
    </location>
</feature>
<dbReference type="EMBL" id="QCYY01000502">
    <property type="protein sequence ID" value="ROT84763.1"/>
    <property type="molecule type" value="Genomic_DNA"/>
</dbReference>
<feature type="region of interest" description="Disordered" evidence="5">
    <location>
        <begin position="88"/>
        <end position="112"/>
    </location>
</feature>
<dbReference type="SUPFAM" id="SSF56436">
    <property type="entry name" value="C-type lectin-like"/>
    <property type="match status" value="1"/>
</dbReference>
<dbReference type="SMART" id="SM00034">
    <property type="entry name" value="CLECT"/>
    <property type="match status" value="1"/>
</dbReference>
<feature type="transmembrane region" description="Helical" evidence="6">
    <location>
        <begin position="186"/>
        <end position="206"/>
    </location>
</feature>
<keyword evidence="2 6" id="KW-0812">Transmembrane</keyword>
<evidence type="ECO:0000256" key="6">
    <source>
        <dbReference type="SAM" id="Phobius"/>
    </source>
</evidence>
<protein>
    <recommendedName>
        <fullName evidence="7">C-type lectin domain-containing protein</fullName>
    </recommendedName>
</protein>
<evidence type="ECO:0000256" key="4">
    <source>
        <dbReference type="ARBA" id="ARBA00023136"/>
    </source>
</evidence>
<feature type="transmembrane region" description="Helical" evidence="6">
    <location>
        <begin position="347"/>
        <end position="363"/>
    </location>
</feature>
<feature type="transmembrane region" description="Helical" evidence="6">
    <location>
        <begin position="160"/>
        <end position="179"/>
    </location>
</feature>
<dbReference type="InterPro" id="IPR001304">
    <property type="entry name" value="C-type_lectin-like"/>
</dbReference>
<dbReference type="Proteomes" id="UP000283509">
    <property type="component" value="Unassembled WGS sequence"/>
</dbReference>
<dbReference type="GO" id="GO:0015179">
    <property type="term" value="F:L-amino acid transmembrane transporter activity"/>
    <property type="evidence" value="ECO:0007669"/>
    <property type="project" value="TreeGrafter"/>
</dbReference>
<dbReference type="GO" id="GO:0005774">
    <property type="term" value="C:vacuolar membrane"/>
    <property type="evidence" value="ECO:0007669"/>
    <property type="project" value="TreeGrafter"/>
</dbReference>
<dbReference type="PANTHER" id="PTHR22950:SF677">
    <property type="entry name" value="AMINO ACID TRANSPORTER TRANSMEMBRANE DOMAIN-CONTAINING PROTEIN"/>
    <property type="match status" value="1"/>
</dbReference>
<sequence length="691" mass="75206">MGVGRPGAGITSPVKIVANIFISFIGAGMLGLPFAFKEAGIMEGALIMAVVGYLSVAAMLMLIDCKYAILSSGGRAGGRSIIMEKKVPLLPPDSSDDEDEDERHPPTPSTDLTYGDVGLYALGPGGKRLVDIAIVVSQIGFCCGYLIYLCKNLNLYIPRISQKVWLILLLPPLYLLTLLRHLNKLAVFSLFAQISNVLALAVVFWFDFSHSEEVPFQPNEFSIKGFPFFFAVAIYCYEGAGMIFSLEESVAEKKRDKFRSIFVCTMTGLTTLYICFGVSGYASFGPHTMDIITLNLPHSSGSVDFAAMVKICLGISLFFTYPMMMFPVTHLLDKTFGLQNAPHKGNMLRMVLVGLTGLVVSAVPNFGILISLIGATCCTLLAFILPAAFHLSIFRQRLTKRQWYFDMFLVVLGIIGSVVGLWDAFNRMSEGHDPLLEVNEFSQSTGRNNSLHSHVKIAEKQTVDVAQFTAATAQLSNNFSSLPPSLRAAAVKIEHISIMRLSLSLLWAAAAVCSAESRRSGSANAQCLGKLVVDLLTEIRDGFGCHAGTRCPPSFHDADGTCLYLDKTRYSSWIAARQVCFNMGADLAVFADANAFASALRYINGVVDRDADEVPYIYVGGSDEDEEGAWRWHTGQLMPGGAPFWGSSLTPGFSSQPDGGRLQNCAALNKMDSYYLHDGECDLLASALCQF</sequence>
<feature type="domain" description="C-type lectin" evidence="7">
    <location>
        <begin position="558"/>
        <end position="690"/>
    </location>
</feature>
<dbReference type="PROSITE" id="PS50041">
    <property type="entry name" value="C_TYPE_LECTIN_2"/>
    <property type="match status" value="1"/>
</dbReference>
<dbReference type="Pfam" id="PF01490">
    <property type="entry name" value="Aa_trans"/>
    <property type="match status" value="2"/>
</dbReference>
<reference evidence="8 9" key="1">
    <citation type="submission" date="2018-04" db="EMBL/GenBank/DDBJ databases">
        <authorList>
            <person name="Zhang X."/>
            <person name="Yuan J."/>
            <person name="Li F."/>
            <person name="Xiang J."/>
        </authorList>
    </citation>
    <scope>NUCLEOTIDE SEQUENCE [LARGE SCALE GENOMIC DNA]</scope>
    <source>
        <tissue evidence="8">Muscle</tissue>
    </source>
</reference>
<evidence type="ECO:0000256" key="2">
    <source>
        <dbReference type="ARBA" id="ARBA00022692"/>
    </source>
</evidence>
<keyword evidence="3 6" id="KW-1133">Transmembrane helix</keyword>
<feature type="transmembrane region" description="Helical" evidence="6">
    <location>
        <begin position="403"/>
        <end position="422"/>
    </location>
</feature>
<dbReference type="OrthoDB" id="1684102at2759"/>
<dbReference type="Gene3D" id="3.10.100.10">
    <property type="entry name" value="Mannose-Binding Protein A, subunit A"/>
    <property type="match status" value="1"/>
</dbReference>
<feature type="transmembrane region" description="Helical" evidence="6">
    <location>
        <begin position="226"/>
        <end position="246"/>
    </location>
</feature>
<evidence type="ECO:0000256" key="1">
    <source>
        <dbReference type="ARBA" id="ARBA00004141"/>
    </source>
</evidence>
<evidence type="ECO:0000313" key="9">
    <source>
        <dbReference type="Proteomes" id="UP000283509"/>
    </source>
</evidence>
<feature type="transmembrane region" description="Helical" evidence="6">
    <location>
        <begin position="369"/>
        <end position="391"/>
    </location>
</feature>
<dbReference type="AlphaFoldDB" id="A0A423U7S2"/>
<proteinExistence type="predicted"/>
<reference evidence="8 9" key="2">
    <citation type="submission" date="2019-01" db="EMBL/GenBank/DDBJ databases">
        <title>The decoding of complex shrimp genome reveals the adaptation for benthos swimmer, frequently molting mechanism and breeding impact on genome.</title>
        <authorList>
            <person name="Sun Y."/>
            <person name="Gao Y."/>
            <person name="Yu Y."/>
        </authorList>
    </citation>
    <scope>NUCLEOTIDE SEQUENCE [LARGE SCALE GENOMIC DNA]</scope>
    <source>
        <tissue evidence="8">Muscle</tissue>
    </source>
</reference>
<feature type="transmembrane region" description="Helical" evidence="6">
    <location>
        <begin position="258"/>
        <end position="285"/>
    </location>
</feature>
<dbReference type="InterPro" id="IPR016186">
    <property type="entry name" value="C-type_lectin-like/link_sf"/>
</dbReference>
<feature type="transmembrane region" description="Helical" evidence="6">
    <location>
        <begin position="16"/>
        <end position="35"/>
    </location>
</feature>
<evidence type="ECO:0000313" key="8">
    <source>
        <dbReference type="EMBL" id="ROT84763.1"/>
    </source>
</evidence>
<keyword evidence="9" id="KW-1185">Reference proteome</keyword>
<feature type="transmembrane region" description="Helical" evidence="6">
    <location>
        <begin position="305"/>
        <end position="326"/>
    </location>
</feature>
<feature type="transmembrane region" description="Helical" evidence="6">
    <location>
        <begin position="41"/>
        <end position="63"/>
    </location>
</feature>
<comment type="subcellular location">
    <subcellularLocation>
        <location evidence="1">Membrane</location>
        <topology evidence="1">Multi-pass membrane protein</topology>
    </subcellularLocation>
</comment>
<evidence type="ECO:0000256" key="3">
    <source>
        <dbReference type="ARBA" id="ARBA00022989"/>
    </source>
</evidence>
<comment type="caution">
    <text evidence="8">The sequence shown here is derived from an EMBL/GenBank/DDBJ whole genome shotgun (WGS) entry which is preliminary data.</text>
</comment>
<evidence type="ECO:0000256" key="5">
    <source>
        <dbReference type="SAM" id="MobiDB-lite"/>
    </source>
</evidence>
<dbReference type="InterPro" id="IPR013057">
    <property type="entry name" value="AA_transpt_TM"/>
</dbReference>
<dbReference type="PANTHER" id="PTHR22950">
    <property type="entry name" value="AMINO ACID TRANSPORTER"/>
    <property type="match status" value="1"/>
</dbReference>
<dbReference type="STRING" id="6689.A0A423U7S2"/>
<keyword evidence="4 6" id="KW-0472">Membrane</keyword>
<gene>
    <name evidence="8" type="ORF">C7M84_022050</name>
</gene>
<dbReference type="InterPro" id="IPR016187">
    <property type="entry name" value="CTDL_fold"/>
</dbReference>
<accession>A0A423U7S2</accession>
<organism evidence="8 9">
    <name type="scientific">Penaeus vannamei</name>
    <name type="common">Whiteleg shrimp</name>
    <name type="synonym">Litopenaeus vannamei</name>
    <dbReference type="NCBI Taxonomy" id="6689"/>
    <lineage>
        <taxon>Eukaryota</taxon>
        <taxon>Metazoa</taxon>
        <taxon>Ecdysozoa</taxon>
        <taxon>Arthropoda</taxon>
        <taxon>Crustacea</taxon>
        <taxon>Multicrustacea</taxon>
        <taxon>Malacostraca</taxon>
        <taxon>Eumalacostraca</taxon>
        <taxon>Eucarida</taxon>
        <taxon>Decapoda</taxon>
        <taxon>Dendrobranchiata</taxon>
        <taxon>Penaeoidea</taxon>
        <taxon>Penaeidae</taxon>
        <taxon>Penaeus</taxon>
    </lineage>
</organism>
<name>A0A423U7S2_PENVA</name>
<dbReference type="CDD" id="cd00037">
    <property type="entry name" value="CLECT"/>
    <property type="match status" value="1"/>
</dbReference>
<evidence type="ECO:0000259" key="7">
    <source>
        <dbReference type="PROSITE" id="PS50041"/>
    </source>
</evidence>